<name>A0A4Z1CLV9_9ACTN</name>
<accession>A0A4Z1CLV9</accession>
<evidence type="ECO:0000313" key="7">
    <source>
        <dbReference type="EMBL" id="TGN62529.1"/>
    </source>
</evidence>
<feature type="chain" id="PRO_5021491170" evidence="5">
    <location>
        <begin position="26"/>
        <end position="244"/>
    </location>
</feature>
<dbReference type="InterPro" id="IPR024079">
    <property type="entry name" value="MetalloPept_cat_dom_sf"/>
</dbReference>
<keyword evidence="2" id="KW-0479">Metal-binding</keyword>
<keyword evidence="7" id="KW-0482">Metalloprotease</keyword>
<feature type="signal peptide" evidence="5">
    <location>
        <begin position="1"/>
        <end position="25"/>
    </location>
</feature>
<dbReference type="GO" id="GO:0031012">
    <property type="term" value="C:extracellular matrix"/>
    <property type="evidence" value="ECO:0007669"/>
    <property type="project" value="InterPro"/>
</dbReference>
<evidence type="ECO:0000313" key="8">
    <source>
        <dbReference type="Proteomes" id="UP000297496"/>
    </source>
</evidence>
<comment type="caution">
    <text evidence="7">The sequence shown here is derived from an EMBL/GenBank/DDBJ whole genome shotgun (WGS) entry which is preliminary data.</text>
</comment>
<gene>
    <name evidence="7" type="ORF">EXE59_00065</name>
</gene>
<dbReference type="SUPFAM" id="SSF55486">
    <property type="entry name" value="Metalloproteases ('zincins'), catalytic domain"/>
    <property type="match status" value="1"/>
</dbReference>
<evidence type="ECO:0000256" key="4">
    <source>
        <dbReference type="ARBA" id="ARBA00022833"/>
    </source>
</evidence>
<evidence type="ECO:0000259" key="6">
    <source>
        <dbReference type="SMART" id="SM00235"/>
    </source>
</evidence>
<dbReference type="GO" id="GO:0004222">
    <property type="term" value="F:metalloendopeptidase activity"/>
    <property type="evidence" value="ECO:0007669"/>
    <property type="project" value="InterPro"/>
</dbReference>
<keyword evidence="1 7" id="KW-0645">Protease</keyword>
<dbReference type="AlphaFoldDB" id="A0A4Z1CLV9"/>
<dbReference type="Proteomes" id="UP000297496">
    <property type="component" value="Unassembled WGS sequence"/>
</dbReference>
<dbReference type="RefSeq" id="WP_135837082.1">
    <property type="nucleotide sequence ID" value="NZ_SRRO01000001.1"/>
</dbReference>
<dbReference type="Pfam" id="PF00413">
    <property type="entry name" value="Peptidase_M10"/>
    <property type="match status" value="1"/>
</dbReference>
<dbReference type="SMART" id="SM00235">
    <property type="entry name" value="ZnMc"/>
    <property type="match status" value="1"/>
</dbReference>
<evidence type="ECO:0000256" key="3">
    <source>
        <dbReference type="ARBA" id="ARBA00022801"/>
    </source>
</evidence>
<dbReference type="GO" id="GO:0006508">
    <property type="term" value="P:proteolysis"/>
    <property type="evidence" value="ECO:0007669"/>
    <property type="project" value="UniProtKB-KW"/>
</dbReference>
<keyword evidence="3" id="KW-0378">Hydrolase</keyword>
<sequence>MSIRRLLLVLALLLAFLLGSLGLAAAPATSAKPGSTAGSGVDCNLPESDAEELVILNYYYPNKYVWDDTHLTVGVQAAPNVSDAHLAAVRDAIESWDEVLRSCFDGEITLTDVTGSKRRSADIVLHYVPHAGGVVFAGYAICGATGCGNIIVSSEFATEESYTPEYLYYVTLHELGHALGLGHATNLLESTDLMGYGWIGDAPDPLFSQCDLDALAYLFGPVLAGTGPAAPGPSELDPTFDCSA</sequence>
<proteinExistence type="predicted"/>
<keyword evidence="4" id="KW-0862">Zinc</keyword>
<keyword evidence="5" id="KW-0732">Signal</keyword>
<organism evidence="7 8">
    <name type="scientific">Nocardioides eburneiflavus</name>
    <dbReference type="NCBI Taxonomy" id="2518372"/>
    <lineage>
        <taxon>Bacteria</taxon>
        <taxon>Bacillati</taxon>
        <taxon>Actinomycetota</taxon>
        <taxon>Actinomycetes</taxon>
        <taxon>Propionibacteriales</taxon>
        <taxon>Nocardioidaceae</taxon>
        <taxon>Nocardioides</taxon>
    </lineage>
</organism>
<evidence type="ECO:0000256" key="1">
    <source>
        <dbReference type="ARBA" id="ARBA00022670"/>
    </source>
</evidence>
<dbReference type="InterPro" id="IPR001818">
    <property type="entry name" value="Pept_M10_metallopeptidase"/>
</dbReference>
<dbReference type="InterPro" id="IPR006026">
    <property type="entry name" value="Peptidase_Metallo"/>
</dbReference>
<dbReference type="GO" id="GO:0008270">
    <property type="term" value="F:zinc ion binding"/>
    <property type="evidence" value="ECO:0007669"/>
    <property type="project" value="InterPro"/>
</dbReference>
<reference evidence="7 8" key="1">
    <citation type="submission" date="2019-04" db="EMBL/GenBank/DDBJ databases">
        <title>Three New Species of Nocardioides, Nocardioides euryhalodurans sp. nov., Nocardioides seonyuensis sp. nov. and Nocardioides eburneoflavus sp. nov. Isolated from Soil.</title>
        <authorList>
            <person name="Roh S.G."/>
            <person name="Lee C."/>
            <person name="Kim M.-K."/>
            <person name="Kim S.B."/>
        </authorList>
    </citation>
    <scope>NUCLEOTIDE SEQUENCE [LARGE SCALE GENOMIC DNA]</scope>
    <source>
        <strain evidence="7 8">MMS17-SY213</strain>
    </source>
</reference>
<protein>
    <submittedName>
        <fullName evidence="7">Matrixin family metalloprotease</fullName>
    </submittedName>
</protein>
<dbReference type="EMBL" id="SRRO01000001">
    <property type="protein sequence ID" value="TGN62529.1"/>
    <property type="molecule type" value="Genomic_DNA"/>
</dbReference>
<dbReference type="OrthoDB" id="614750at2"/>
<evidence type="ECO:0000256" key="2">
    <source>
        <dbReference type="ARBA" id="ARBA00022723"/>
    </source>
</evidence>
<dbReference type="Gene3D" id="3.40.390.10">
    <property type="entry name" value="Collagenase (Catalytic Domain)"/>
    <property type="match status" value="1"/>
</dbReference>
<evidence type="ECO:0000256" key="5">
    <source>
        <dbReference type="SAM" id="SignalP"/>
    </source>
</evidence>
<keyword evidence="8" id="KW-1185">Reference proteome</keyword>
<feature type="domain" description="Peptidase metallopeptidase" evidence="6">
    <location>
        <begin position="62"/>
        <end position="221"/>
    </location>
</feature>